<keyword evidence="4" id="KW-0964">Secreted</keyword>
<dbReference type="Proteomes" id="UP001595851">
    <property type="component" value="Unassembled WGS sequence"/>
</dbReference>
<dbReference type="InterPro" id="IPR000691">
    <property type="entry name" value="Prot_inh_I16_SSI"/>
</dbReference>
<evidence type="ECO:0000256" key="6">
    <source>
        <dbReference type="ARBA" id="ARBA00022900"/>
    </source>
</evidence>
<proteinExistence type="inferred from homology"/>
<keyword evidence="6 8" id="KW-0722">Serine protease inhibitor</keyword>
<dbReference type="Pfam" id="PF00720">
    <property type="entry name" value="SSI"/>
    <property type="match status" value="1"/>
</dbReference>
<gene>
    <name evidence="11" type="ORF">ACFOY2_06120</name>
</gene>
<comment type="similarity">
    <text evidence="2 8">Belongs to the protease inhibitor I16 (SSI) family.</text>
</comment>
<dbReference type="InterPro" id="IPR023549">
    <property type="entry name" value="Subtilisin_inhibitor"/>
</dbReference>
<evidence type="ECO:0000256" key="8">
    <source>
        <dbReference type="RuleBase" id="RU003471"/>
    </source>
</evidence>
<reference evidence="12" key="1">
    <citation type="journal article" date="2019" name="Int. J. Syst. Evol. Microbiol.">
        <title>The Global Catalogue of Microorganisms (GCM) 10K type strain sequencing project: providing services to taxonomists for standard genome sequencing and annotation.</title>
        <authorList>
            <consortium name="The Broad Institute Genomics Platform"/>
            <consortium name="The Broad Institute Genome Sequencing Center for Infectious Disease"/>
            <person name="Wu L."/>
            <person name="Ma J."/>
        </authorList>
    </citation>
    <scope>NUCLEOTIDE SEQUENCE [LARGE SCALE GENOMIC DNA]</scope>
    <source>
        <strain evidence="12">TBRC 1276</strain>
    </source>
</reference>
<accession>A0ABV8G1R5</accession>
<keyword evidence="5 8" id="KW-0646">Protease inhibitor</keyword>
<keyword evidence="12" id="KW-1185">Reference proteome</keyword>
<evidence type="ECO:0000256" key="4">
    <source>
        <dbReference type="ARBA" id="ARBA00022525"/>
    </source>
</evidence>
<keyword evidence="7" id="KW-1015">Disulfide bond</keyword>
<dbReference type="InterPro" id="IPR020054">
    <property type="entry name" value="Prot_inh_SSI_I16_CS"/>
</dbReference>
<comment type="subunit">
    <text evidence="3">Homodimer.</text>
</comment>
<dbReference type="PRINTS" id="PR00294">
    <property type="entry name" value="SSBTLNINHBTR"/>
</dbReference>
<evidence type="ECO:0000259" key="10">
    <source>
        <dbReference type="Pfam" id="PF00720"/>
    </source>
</evidence>
<feature type="chain" id="PRO_5045730883" evidence="9">
    <location>
        <begin position="32"/>
        <end position="129"/>
    </location>
</feature>
<evidence type="ECO:0000313" key="11">
    <source>
        <dbReference type="EMBL" id="MFC4006789.1"/>
    </source>
</evidence>
<evidence type="ECO:0000313" key="12">
    <source>
        <dbReference type="Proteomes" id="UP001595851"/>
    </source>
</evidence>
<evidence type="ECO:0000256" key="5">
    <source>
        <dbReference type="ARBA" id="ARBA00022690"/>
    </source>
</evidence>
<dbReference type="SUPFAM" id="SSF55399">
    <property type="entry name" value="Subtilisin inhibitor"/>
    <property type="match status" value="1"/>
</dbReference>
<comment type="subcellular location">
    <subcellularLocation>
        <location evidence="1">Secreted</location>
    </subcellularLocation>
</comment>
<sequence>MAFMLTVARRMAVFGLAAIIASPIAAQPAAAAAGAELFITVKPRYGGAYSLRLTCDPDGGIHPRPHQACDVLRDVDGYFVDLDVDPGPCPLIWDPVTVEARGHWYGRPDFYAHEFPNECVMKRKLGPVV</sequence>
<evidence type="ECO:0000256" key="1">
    <source>
        <dbReference type="ARBA" id="ARBA00004613"/>
    </source>
</evidence>
<keyword evidence="9" id="KW-0732">Signal</keyword>
<protein>
    <submittedName>
        <fullName evidence="11">SSI family serine proteinase inhibitor</fullName>
    </submittedName>
</protein>
<evidence type="ECO:0000256" key="9">
    <source>
        <dbReference type="SAM" id="SignalP"/>
    </source>
</evidence>
<dbReference type="PROSITE" id="PS00999">
    <property type="entry name" value="SSI"/>
    <property type="match status" value="1"/>
</dbReference>
<organism evidence="11 12">
    <name type="scientific">Nonomuraea purpurea</name>
    <dbReference type="NCBI Taxonomy" id="1849276"/>
    <lineage>
        <taxon>Bacteria</taxon>
        <taxon>Bacillati</taxon>
        <taxon>Actinomycetota</taxon>
        <taxon>Actinomycetes</taxon>
        <taxon>Streptosporangiales</taxon>
        <taxon>Streptosporangiaceae</taxon>
        <taxon>Nonomuraea</taxon>
    </lineage>
</organism>
<dbReference type="InterPro" id="IPR036819">
    <property type="entry name" value="Subtilisin_inhibitor-like_sf"/>
</dbReference>
<dbReference type="Gene3D" id="3.30.350.10">
    <property type="entry name" value="Subtilisin inhibitor-like"/>
    <property type="match status" value="1"/>
</dbReference>
<evidence type="ECO:0000256" key="7">
    <source>
        <dbReference type="ARBA" id="ARBA00023157"/>
    </source>
</evidence>
<dbReference type="EMBL" id="JBHSBI010000002">
    <property type="protein sequence ID" value="MFC4006789.1"/>
    <property type="molecule type" value="Genomic_DNA"/>
</dbReference>
<evidence type="ECO:0000256" key="2">
    <source>
        <dbReference type="ARBA" id="ARBA00010472"/>
    </source>
</evidence>
<feature type="signal peptide" evidence="9">
    <location>
        <begin position="1"/>
        <end position="31"/>
    </location>
</feature>
<comment type="caution">
    <text evidence="11">The sequence shown here is derived from an EMBL/GenBank/DDBJ whole genome shotgun (WGS) entry which is preliminary data.</text>
</comment>
<evidence type="ECO:0000256" key="3">
    <source>
        <dbReference type="ARBA" id="ARBA00011738"/>
    </source>
</evidence>
<name>A0ABV8G1R5_9ACTN</name>
<feature type="domain" description="Subtilisin inhibitor" evidence="10">
    <location>
        <begin position="50"/>
        <end position="117"/>
    </location>
</feature>
<dbReference type="RefSeq" id="WP_379526925.1">
    <property type="nucleotide sequence ID" value="NZ_JBHSBI010000002.1"/>
</dbReference>